<dbReference type="CDD" id="cd00170">
    <property type="entry name" value="SEC14"/>
    <property type="match status" value="1"/>
</dbReference>
<reference evidence="3 4" key="1">
    <citation type="submission" date="2019-09" db="EMBL/GenBank/DDBJ databases">
        <title>The hologenome of the rock-dwelling lichen Lasallia pustulata.</title>
        <authorList>
            <person name="Greshake Tzovaras B."/>
            <person name="Segers F."/>
            <person name="Bicker A."/>
            <person name="Dal Grande F."/>
            <person name="Otte J."/>
            <person name="Hankeln T."/>
            <person name="Schmitt I."/>
            <person name="Ebersberger I."/>
        </authorList>
    </citation>
    <scope>NUCLEOTIDE SEQUENCE [LARGE SCALE GENOMIC DNA]</scope>
    <source>
        <strain evidence="3">A1-1</strain>
    </source>
</reference>
<dbReference type="Pfam" id="PF03765">
    <property type="entry name" value="CRAL_TRIO_N"/>
    <property type="match status" value="1"/>
</dbReference>
<evidence type="ECO:0000256" key="1">
    <source>
        <dbReference type="SAM" id="MobiDB-lite"/>
    </source>
</evidence>
<dbReference type="Gene3D" id="3.40.525.10">
    <property type="entry name" value="CRAL-TRIO lipid binding domain"/>
    <property type="match status" value="1"/>
</dbReference>
<evidence type="ECO:0000313" key="3">
    <source>
        <dbReference type="EMBL" id="KAA6409094.1"/>
    </source>
</evidence>
<dbReference type="Proteomes" id="UP000324767">
    <property type="component" value="Unassembled WGS sequence"/>
</dbReference>
<feature type="region of interest" description="Disordered" evidence="1">
    <location>
        <begin position="451"/>
        <end position="475"/>
    </location>
</feature>
<dbReference type="InterPro" id="IPR052432">
    <property type="entry name" value="PITP/CRAL-TRIO"/>
</dbReference>
<feature type="compositionally biased region" description="Basic and acidic residues" evidence="1">
    <location>
        <begin position="79"/>
        <end position="107"/>
    </location>
</feature>
<feature type="compositionally biased region" description="Polar residues" evidence="1">
    <location>
        <begin position="47"/>
        <end position="61"/>
    </location>
</feature>
<dbReference type="SUPFAM" id="SSF52087">
    <property type="entry name" value="CRAL/TRIO domain"/>
    <property type="match status" value="1"/>
</dbReference>
<dbReference type="OrthoDB" id="43460at2759"/>
<protein>
    <submittedName>
        <fullName evidence="3">CRAL TRIO domain-containing</fullName>
    </submittedName>
</protein>
<dbReference type="InterPro" id="IPR001251">
    <property type="entry name" value="CRAL-TRIO_dom"/>
</dbReference>
<dbReference type="Pfam" id="PF00650">
    <property type="entry name" value="CRAL_TRIO"/>
    <property type="match status" value="1"/>
</dbReference>
<dbReference type="AlphaFoldDB" id="A0A5M8PJY4"/>
<dbReference type="SMART" id="SM01100">
    <property type="entry name" value="CRAL_TRIO_N"/>
    <property type="match status" value="1"/>
</dbReference>
<comment type="caution">
    <text evidence="3">The sequence shown here is derived from an EMBL/GenBank/DDBJ whole genome shotgun (WGS) entry which is preliminary data.</text>
</comment>
<dbReference type="InterPro" id="IPR011074">
    <property type="entry name" value="CRAL/TRIO_N_dom"/>
</dbReference>
<dbReference type="EMBL" id="VXIT01000012">
    <property type="protein sequence ID" value="KAA6409094.1"/>
    <property type="molecule type" value="Genomic_DNA"/>
</dbReference>
<evidence type="ECO:0000313" key="4">
    <source>
        <dbReference type="Proteomes" id="UP000324767"/>
    </source>
</evidence>
<name>A0A5M8PJY4_9LECA</name>
<feature type="region of interest" description="Disordered" evidence="1">
    <location>
        <begin position="46"/>
        <end position="108"/>
    </location>
</feature>
<dbReference type="SMART" id="SM00516">
    <property type="entry name" value="SEC14"/>
    <property type="match status" value="1"/>
</dbReference>
<evidence type="ECO:0000259" key="2">
    <source>
        <dbReference type="PROSITE" id="PS50191"/>
    </source>
</evidence>
<organism evidence="3 4">
    <name type="scientific">Lasallia pustulata</name>
    <dbReference type="NCBI Taxonomy" id="136370"/>
    <lineage>
        <taxon>Eukaryota</taxon>
        <taxon>Fungi</taxon>
        <taxon>Dikarya</taxon>
        <taxon>Ascomycota</taxon>
        <taxon>Pezizomycotina</taxon>
        <taxon>Lecanoromycetes</taxon>
        <taxon>OSLEUM clade</taxon>
        <taxon>Umbilicariomycetidae</taxon>
        <taxon>Umbilicariales</taxon>
        <taxon>Umbilicariaceae</taxon>
        <taxon>Lasallia</taxon>
    </lineage>
</organism>
<feature type="compositionally biased region" description="Basic residues" evidence="1">
    <location>
        <begin position="67"/>
        <end position="78"/>
    </location>
</feature>
<dbReference type="PANTHER" id="PTHR46590">
    <property type="entry name" value="PHOSPHATIDYLINOSITOL TRANSFER PROTEIN CSR1-RELATED"/>
    <property type="match status" value="1"/>
</dbReference>
<accession>A0A5M8PJY4</accession>
<sequence length="475" mass="54204">MADTVPPGRPGNLTPDQEAKLQELWTRTLKIFGVAGSSADIVDGHSTENASLLSPGDQTDTNDSEKKKKKSHNPFSRKHREDAQGGSEADGKRTVRSSMDSEDKFGQTKEYNQAIATTSPEQLRQAFWTMVKHDNPDGLLLRFLRARKWDVEKALIMLISTMHWRAEEMHVDDDVIHKGEGGAALDSLNADPAIKNEGKDFMAQIRMGKSFLHGKDKDGRPMCYVRVRLHKQGEQSEHSLERYTVYVIETARLLLSPPVDTATLVFDMTGFSMANMDYTPVKFMIKCFEANYPESLGAVLVHKSPWIFQGIWKIIRGWLDPVVASKVHFTNNVEELERFIPRNHILKELGGEDPWTYQYVEPVVDEDKRMLDNDTRQKLLRERAEVVKDYESATQEWIRNSRFDHGLQKTRNDLAERLRTGYWQLDPYVRARTLYDRTGMIREEGEIQYYKTSTSSAPPAHNGPIPAGHGPDDLD</sequence>
<feature type="domain" description="CRAL-TRIO" evidence="2">
    <location>
        <begin position="212"/>
        <end position="357"/>
    </location>
</feature>
<gene>
    <name evidence="3" type="ORF">FRX48_07438</name>
</gene>
<dbReference type="InterPro" id="IPR036273">
    <property type="entry name" value="CRAL/TRIO_N_dom_sf"/>
</dbReference>
<dbReference type="InterPro" id="IPR036865">
    <property type="entry name" value="CRAL-TRIO_dom_sf"/>
</dbReference>
<dbReference type="PROSITE" id="PS50191">
    <property type="entry name" value="CRAL_TRIO"/>
    <property type="match status" value="1"/>
</dbReference>
<dbReference type="PANTHER" id="PTHR46590:SF1">
    <property type="entry name" value="PHOSPHATIDYLINOSITOL TRANSFER PROTEIN CSR1"/>
    <property type="match status" value="1"/>
</dbReference>
<proteinExistence type="predicted"/>
<dbReference type="SUPFAM" id="SSF46938">
    <property type="entry name" value="CRAL/TRIO N-terminal domain"/>
    <property type="match status" value="1"/>
</dbReference>